<evidence type="ECO:0000313" key="3">
    <source>
        <dbReference type="EMBL" id="KAL1608629.1"/>
    </source>
</evidence>
<comment type="caution">
    <text evidence="3">The sequence shown here is derived from an EMBL/GenBank/DDBJ whole genome shotgun (WGS) entry which is preliminary data.</text>
</comment>
<evidence type="ECO:0000313" key="4">
    <source>
        <dbReference type="Proteomes" id="UP001521222"/>
    </source>
</evidence>
<feature type="region of interest" description="Disordered" evidence="1">
    <location>
        <begin position="284"/>
        <end position="314"/>
    </location>
</feature>
<keyword evidence="2" id="KW-0732">Signal</keyword>
<name>A0ABR3RW20_9PLEO</name>
<dbReference type="Proteomes" id="UP001521222">
    <property type="component" value="Unassembled WGS sequence"/>
</dbReference>
<feature type="chain" id="PRO_5046577498" evidence="2">
    <location>
        <begin position="24"/>
        <end position="314"/>
    </location>
</feature>
<reference evidence="3 4" key="1">
    <citation type="submission" date="2024-02" db="EMBL/GenBank/DDBJ databases">
        <title>De novo assembly and annotation of 12 fungi associated with fruit tree decline syndrome in Ontario, Canada.</title>
        <authorList>
            <person name="Sulman M."/>
            <person name="Ellouze W."/>
            <person name="Ilyukhin E."/>
        </authorList>
    </citation>
    <scope>NUCLEOTIDE SEQUENCE [LARGE SCALE GENOMIC DNA]</scope>
    <source>
        <strain evidence="3 4">M97-236</strain>
    </source>
</reference>
<gene>
    <name evidence="3" type="ORF">SLS59_001819</name>
</gene>
<dbReference type="EMBL" id="JAKIXB020000005">
    <property type="protein sequence ID" value="KAL1608629.1"/>
    <property type="molecule type" value="Genomic_DNA"/>
</dbReference>
<feature type="signal peptide" evidence="2">
    <location>
        <begin position="1"/>
        <end position="23"/>
    </location>
</feature>
<dbReference type="PANTHER" id="PTHR35186">
    <property type="entry name" value="ANK_REP_REGION DOMAIN-CONTAINING PROTEIN"/>
    <property type="match status" value="1"/>
</dbReference>
<proteinExistence type="predicted"/>
<keyword evidence="4" id="KW-1185">Reference proteome</keyword>
<evidence type="ECO:0000256" key="1">
    <source>
        <dbReference type="SAM" id="MobiDB-lite"/>
    </source>
</evidence>
<dbReference type="PANTHER" id="PTHR35186:SF4">
    <property type="entry name" value="PRION-INHIBITION AND PROPAGATION HELO DOMAIN-CONTAINING PROTEIN"/>
    <property type="match status" value="1"/>
</dbReference>
<feature type="compositionally biased region" description="Polar residues" evidence="1">
    <location>
        <begin position="305"/>
        <end position="314"/>
    </location>
</feature>
<accession>A0ABR3RW20</accession>
<organism evidence="3 4">
    <name type="scientific">Nothophoma quercina</name>
    <dbReference type="NCBI Taxonomy" id="749835"/>
    <lineage>
        <taxon>Eukaryota</taxon>
        <taxon>Fungi</taxon>
        <taxon>Dikarya</taxon>
        <taxon>Ascomycota</taxon>
        <taxon>Pezizomycotina</taxon>
        <taxon>Dothideomycetes</taxon>
        <taxon>Pleosporomycetidae</taxon>
        <taxon>Pleosporales</taxon>
        <taxon>Pleosporineae</taxon>
        <taxon>Didymellaceae</taxon>
        <taxon>Nothophoma</taxon>
    </lineage>
</organism>
<evidence type="ECO:0000256" key="2">
    <source>
        <dbReference type="SAM" id="SignalP"/>
    </source>
</evidence>
<protein>
    <submittedName>
        <fullName evidence="3">Uncharacterized protein</fullName>
    </submittedName>
</protein>
<sequence length="314" mass="35792">MSGVEVAGLVLGVLPLLIQGIESYNEGLEPIKSFMRWDKELPQCIRKLRNQHVHYAQTIRILLEPITAEIELAEMMTDPGASQLWKNEEMALKLQDRLQESYHAYQGTIADIERITKQIASKLDLDRANELKRNDLEALLAANPKKGSEKFEFTKRVRFGMSKKTIKALLEELNDCNRELERFTEKSEKIETFRKVAKPSFATRLQRVQGYAKNLHSSLCWSCSCKDTHRTSLQLEPRSNLYASGMKISSASKTCFTVSFSTLAADVSAPWRWQAAEINIEEDEEDTRLTPLSSPKPRYERGGLSATSESRLLY</sequence>